<dbReference type="SUPFAM" id="SSF53822">
    <property type="entry name" value="Periplasmic binding protein-like I"/>
    <property type="match status" value="1"/>
</dbReference>
<dbReference type="PROSITE" id="PS51257">
    <property type="entry name" value="PROKAR_LIPOPROTEIN"/>
    <property type="match status" value="1"/>
</dbReference>
<accession>A0A9E7NER9</accession>
<protein>
    <submittedName>
        <fullName evidence="5">ABC transporter substrate-binding protein</fullName>
    </submittedName>
</protein>
<proteinExistence type="predicted"/>
<keyword evidence="5" id="KW-0614">Plasmid</keyword>
<dbReference type="Proteomes" id="UP001056855">
    <property type="component" value="Plasmid unnamed1"/>
</dbReference>
<keyword evidence="2" id="KW-0732">Signal</keyword>
<feature type="domain" description="Leucine-binding protein" evidence="4">
    <location>
        <begin position="51"/>
        <end position="402"/>
    </location>
</feature>
<dbReference type="GO" id="GO:0006865">
    <property type="term" value="P:amino acid transport"/>
    <property type="evidence" value="ECO:0007669"/>
    <property type="project" value="UniProtKB-KW"/>
</dbReference>
<dbReference type="InterPro" id="IPR028081">
    <property type="entry name" value="Leu-bd"/>
</dbReference>
<evidence type="ECO:0000256" key="1">
    <source>
        <dbReference type="ARBA" id="ARBA00022448"/>
    </source>
</evidence>
<name>A0A9E7NER9_9EURY</name>
<keyword evidence="6" id="KW-1185">Reference proteome</keyword>
<dbReference type="PRINTS" id="PR00337">
    <property type="entry name" value="LEUILEVALBP"/>
</dbReference>
<dbReference type="KEGG" id="sawl:NGM29_19870"/>
<gene>
    <name evidence="5" type="ORF">NGM29_19870</name>
</gene>
<evidence type="ECO:0000259" key="4">
    <source>
        <dbReference type="Pfam" id="PF13458"/>
    </source>
</evidence>
<evidence type="ECO:0000313" key="6">
    <source>
        <dbReference type="Proteomes" id="UP001056855"/>
    </source>
</evidence>
<dbReference type="InterPro" id="IPR000709">
    <property type="entry name" value="Leu_Ile_Val-bd"/>
</dbReference>
<keyword evidence="3" id="KW-0029">Amino-acid transport</keyword>
<dbReference type="Pfam" id="PF13458">
    <property type="entry name" value="Peripla_BP_6"/>
    <property type="match status" value="1"/>
</dbReference>
<dbReference type="AlphaFoldDB" id="A0A9E7NER9"/>
<dbReference type="InterPro" id="IPR028082">
    <property type="entry name" value="Peripla_BP_I"/>
</dbReference>
<keyword evidence="1" id="KW-0813">Transport</keyword>
<organism evidence="5 6">
    <name type="scientific">Natronosalvus rutilus</name>
    <dbReference type="NCBI Taxonomy" id="2953753"/>
    <lineage>
        <taxon>Archaea</taxon>
        <taxon>Methanobacteriati</taxon>
        <taxon>Methanobacteriota</taxon>
        <taxon>Stenosarchaea group</taxon>
        <taxon>Halobacteria</taxon>
        <taxon>Halobacteriales</taxon>
        <taxon>Natrialbaceae</taxon>
        <taxon>Natronosalvus</taxon>
    </lineage>
</organism>
<evidence type="ECO:0000256" key="3">
    <source>
        <dbReference type="ARBA" id="ARBA00022970"/>
    </source>
</evidence>
<evidence type="ECO:0000256" key="2">
    <source>
        <dbReference type="ARBA" id="ARBA00022729"/>
    </source>
</evidence>
<dbReference type="PANTHER" id="PTHR30483:SF6">
    <property type="entry name" value="PERIPLASMIC BINDING PROTEIN OF ABC TRANSPORTER FOR NATURAL AMINO ACIDS"/>
    <property type="match status" value="1"/>
</dbReference>
<dbReference type="InterPro" id="IPR051010">
    <property type="entry name" value="BCAA_transport"/>
</dbReference>
<geneLocation type="plasmid" evidence="5 6">
    <name>unnamed1</name>
</geneLocation>
<dbReference type="Gene3D" id="3.40.50.2300">
    <property type="match status" value="2"/>
</dbReference>
<reference evidence="5" key="1">
    <citation type="submission" date="2022-06" db="EMBL/GenBank/DDBJ databases">
        <title>Diverse halophilic archaea isolated from saline environments.</title>
        <authorList>
            <person name="Cui H.-L."/>
        </authorList>
    </citation>
    <scope>NUCLEOTIDE SEQUENCE</scope>
    <source>
        <strain evidence="5">WLHS1</strain>
        <plasmid evidence="5">unnamed1</plasmid>
    </source>
</reference>
<dbReference type="PANTHER" id="PTHR30483">
    <property type="entry name" value="LEUCINE-SPECIFIC-BINDING PROTEIN"/>
    <property type="match status" value="1"/>
</dbReference>
<dbReference type="RefSeq" id="WP_254160908.1">
    <property type="nucleotide sequence ID" value="NZ_CP100356.1"/>
</dbReference>
<sequence length="437" mass="46966">MTNRRKILKAVGVTGIAGLAGCIGNGNDDSDGNGGDGDNNTNGTNGGDSDTIKIGAYGPLTGPASNIGQAMKLGFDLAQKQINADGGMAGYDVEVVYGDSESEPSTGKSAVEYLINQENVDMIAGGFHSDVSLAVVEVTYSADVPQMISNSVSGSINEKMESQNMKNVFKMSPPSEAYGIGWNGFLNDLQDEGVGYFPFENKRIALIAEDTSYGLPIMESTTENLEENGWDVVSTDEVAVDETNYRSLLTRIKSNEPDVVWAVQTAPSPAANLVSQFREMGFGDTHFMQTFVPSNPEFANLAGDAANGVMWMANIGVVPEFARDVGLVEAWDDEYGEEVPGSSGSLPWDNLMLIKAAMEEIGSLDDLTVDSWSEAVLGLDQIKGSAGYFDWTEDGPFHQALYGKDTIPALGHQIQDGNNRFVWPFNVGEHEIDESYY</sequence>
<evidence type="ECO:0000313" key="5">
    <source>
        <dbReference type="EMBL" id="UTF55654.1"/>
    </source>
</evidence>
<dbReference type="EMBL" id="CP100356">
    <property type="protein sequence ID" value="UTF55654.1"/>
    <property type="molecule type" value="Genomic_DNA"/>
</dbReference>
<dbReference type="GeneID" id="73292354"/>